<feature type="chain" id="PRO_5036093258" evidence="2">
    <location>
        <begin position="18"/>
        <end position="323"/>
    </location>
</feature>
<organism evidence="4 5">
    <name type="scientific">Variovorax guangxiensis</name>
    <dbReference type="NCBI Taxonomy" id="1775474"/>
    <lineage>
        <taxon>Bacteria</taxon>
        <taxon>Pseudomonadati</taxon>
        <taxon>Pseudomonadota</taxon>
        <taxon>Betaproteobacteria</taxon>
        <taxon>Burkholderiales</taxon>
        <taxon>Comamonadaceae</taxon>
        <taxon>Variovorax</taxon>
    </lineage>
</organism>
<dbReference type="Pfam" id="PF03401">
    <property type="entry name" value="TctC"/>
    <property type="match status" value="1"/>
</dbReference>
<evidence type="ECO:0000313" key="6">
    <source>
        <dbReference type="Proteomes" id="UP000524450"/>
    </source>
</evidence>
<sequence length="323" mass="33935">MASFLKTLLLGASIALAGAAAHADSATPIRLIIGFPPGGALDSLARSLAEDLRTTLKEPVLVENRPGASTRISIEAVKAAKPDGRTILLGATPPFVLFPMTYARLNYDVDKDFVPLAHLANVPSVISAGANQPFKTLAEYVAWVRKNPSGGSVGLTNLGGGLHFSLLQLSKAIGVPLTPVTYRGGAPLATDIVGDHVPLGADALASQLELHRAGKLRILGVAGTKRLSWLPDVPTIKESGYDAFDRANAAYAAFVPAGTPKDVVAKLESAFLSAMRSPQVRGQVDRMGLEPTGLPGAEVKRIMASDRAYWRPIVEASGFKSED</sequence>
<reference evidence="4 5" key="1">
    <citation type="submission" date="2018-12" db="EMBL/GenBank/DDBJ databases">
        <title>The genome sequences of Variovorax guangxiensis DSM 27352.</title>
        <authorList>
            <person name="Gao J."/>
            <person name="Sun J."/>
        </authorList>
    </citation>
    <scope>NUCLEOTIDE SEQUENCE [LARGE SCALE GENOMIC DNA]</scope>
    <source>
        <strain evidence="4 5">DSM 27352</strain>
    </source>
</reference>
<reference evidence="3 6" key="2">
    <citation type="submission" date="2020-08" db="EMBL/GenBank/DDBJ databases">
        <title>Genomic Encyclopedia of Type Strains, Phase IV (KMG-V): Genome sequencing to study the core and pangenomes of soil and plant-associated prokaryotes.</title>
        <authorList>
            <person name="Whitman W."/>
        </authorList>
    </citation>
    <scope>NUCLEOTIDE SEQUENCE [LARGE SCALE GENOMIC DNA]</scope>
    <source>
        <strain evidence="3 6">34/80</strain>
    </source>
</reference>
<proteinExistence type="inferred from homology"/>
<dbReference type="OrthoDB" id="8686127at2"/>
<dbReference type="PIRSF" id="PIRSF017082">
    <property type="entry name" value="YflP"/>
    <property type="match status" value="1"/>
</dbReference>
<accession>A0A3S0XIC9</accession>
<dbReference type="Gene3D" id="3.40.190.150">
    <property type="entry name" value="Bordetella uptake gene, domain 1"/>
    <property type="match status" value="1"/>
</dbReference>
<dbReference type="RefSeq" id="WP_126024843.1">
    <property type="nucleotide sequence ID" value="NZ_JACIFZ010000007.1"/>
</dbReference>
<dbReference type="InterPro" id="IPR042100">
    <property type="entry name" value="Bug_dom1"/>
</dbReference>
<dbReference type="InterPro" id="IPR005064">
    <property type="entry name" value="BUG"/>
</dbReference>
<keyword evidence="2" id="KW-0732">Signal</keyword>
<evidence type="ECO:0000256" key="1">
    <source>
        <dbReference type="ARBA" id="ARBA00006987"/>
    </source>
</evidence>
<evidence type="ECO:0000313" key="3">
    <source>
        <dbReference type="EMBL" id="MBB4224497.1"/>
    </source>
</evidence>
<keyword evidence="3" id="KW-0675">Receptor</keyword>
<dbReference type="EMBL" id="RXFT01000015">
    <property type="protein sequence ID" value="RUR70735.1"/>
    <property type="molecule type" value="Genomic_DNA"/>
</dbReference>
<evidence type="ECO:0000256" key="2">
    <source>
        <dbReference type="SAM" id="SignalP"/>
    </source>
</evidence>
<comment type="caution">
    <text evidence="4">The sequence shown here is derived from an EMBL/GenBank/DDBJ whole genome shotgun (WGS) entry which is preliminary data.</text>
</comment>
<feature type="signal peptide" evidence="2">
    <location>
        <begin position="1"/>
        <end position="17"/>
    </location>
</feature>
<evidence type="ECO:0000313" key="4">
    <source>
        <dbReference type="EMBL" id="RUR70735.1"/>
    </source>
</evidence>
<dbReference type="PANTHER" id="PTHR42928">
    <property type="entry name" value="TRICARBOXYLATE-BINDING PROTEIN"/>
    <property type="match status" value="1"/>
</dbReference>
<dbReference type="PANTHER" id="PTHR42928:SF5">
    <property type="entry name" value="BLR1237 PROTEIN"/>
    <property type="match status" value="1"/>
</dbReference>
<dbReference type="Proteomes" id="UP000281118">
    <property type="component" value="Unassembled WGS sequence"/>
</dbReference>
<dbReference type="Proteomes" id="UP000524450">
    <property type="component" value="Unassembled WGS sequence"/>
</dbReference>
<dbReference type="EMBL" id="JACIFZ010000007">
    <property type="protein sequence ID" value="MBB4224497.1"/>
    <property type="molecule type" value="Genomic_DNA"/>
</dbReference>
<dbReference type="AlphaFoldDB" id="A0A3S0XIC9"/>
<dbReference type="SUPFAM" id="SSF53850">
    <property type="entry name" value="Periplasmic binding protein-like II"/>
    <property type="match status" value="1"/>
</dbReference>
<dbReference type="Gene3D" id="3.40.190.10">
    <property type="entry name" value="Periplasmic binding protein-like II"/>
    <property type="match status" value="1"/>
</dbReference>
<evidence type="ECO:0000313" key="5">
    <source>
        <dbReference type="Proteomes" id="UP000281118"/>
    </source>
</evidence>
<protein>
    <submittedName>
        <fullName evidence="4">Tripartite tricarboxylate transporter substrate binding protein</fullName>
    </submittedName>
    <submittedName>
        <fullName evidence="3">Tripartite-type tricarboxylate transporter receptor subunit TctC</fullName>
    </submittedName>
</protein>
<comment type="similarity">
    <text evidence="1">Belongs to the UPF0065 (bug) family.</text>
</comment>
<name>A0A3S0XIC9_9BURK</name>
<gene>
    <name evidence="4" type="ORF">EJP67_27115</name>
    <name evidence="3" type="ORF">GGD71_005290</name>
</gene>